<dbReference type="SUPFAM" id="SSF52540">
    <property type="entry name" value="P-loop containing nucleoside triphosphate hydrolases"/>
    <property type="match status" value="1"/>
</dbReference>
<evidence type="ECO:0000256" key="1">
    <source>
        <dbReference type="ARBA" id="ARBA00022741"/>
    </source>
</evidence>
<keyword evidence="1" id="KW-0547">Nucleotide-binding</keyword>
<protein>
    <submittedName>
        <fullName evidence="8">ATP-dependent helicase HrpA</fullName>
        <ecNumber evidence="8">3.6.4.13</ecNumber>
    </submittedName>
</protein>
<dbReference type="InterPro" id="IPR011709">
    <property type="entry name" value="DEAD-box_helicase_OB_fold"/>
</dbReference>
<proteinExistence type="predicted"/>
<dbReference type="Pfam" id="PF11898">
    <property type="entry name" value="DUF3418"/>
    <property type="match status" value="1"/>
</dbReference>
<feature type="compositionally biased region" description="Low complexity" evidence="5">
    <location>
        <begin position="648"/>
        <end position="659"/>
    </location>
</feature>
<dbReference type="Proteomes" id="UP000535890">
    <property type="component" value="Unassembled WGS sequence"/>
</dbReference>
<dbReference type="PANTHER" id="PTHR18934">
    <property type="entry name" value="ATP-DEPENDENT RNA HELICASE"/>
    <property type="match status" value="1"/>
</dbReference>
<dbReference type="SMART" id="SM00487">
    <property type="entry name" value="DEXDc"/>
    <property type="match status" value="1"/>
</dbReference>
<dbReference type="GO" id="GO:0016787">
    <property type="term" value="F:hydrolase activity"/>
    <property type="evidence" value="ECO:0007669"/>
    <property type="project" value="UniProtKB-KW"/>
</dbReference>
<dbReference type="Gene3D" id="1.20.120.1080">
    <property type="match status" value="1"/>
</dbReference>
<feature type="domain" description="Helicase ATP-binding" evidence="6">
    <location>
        <begin position="89"/>
        <end position="252"/>
    </location>
</feature>
<comment type="caution">
    <text evidence="8">The sequence shown here is derived from an EMBL/GenBank/DDBJ whole genome shotgun (WGS) entry which is preliminary data.</text>
</comment>
<dbReference type="CDD" id="cd18791">
    <property type="entry name" value="SF2_C_RHA"/>
    <property type="match status" value="1"/>
</dbReference>
<evidence type="ECO:0000256" key="4">
    <source>
        <dbReference type="ARBA" id="ARBA00022840"/>
    </source>
</evidence>
<dbReference type="EC" id="3.6.4.13" evidence="8"/>
<evidence type="ECO:0000259" key="7">
    <source>
        <dbReference type="PROSITE" id="PS51194"/>
    </source>
</evidence>
<dbReference type="InterPro" id="IPR011545">
    <property type="entry name" value="DEAD/DEAH_box_helicase_dom"/>
</dbReference>
<dbReference type="PROSITE" id="PS51194">
    <property type="entry name" value="HELICASE_CTER"/>
    <property type="match status" value="1"/>
</dbReference>
<dbReference type="Pfam" id="PF21010">
    <property type="entry name" value="HA2_C"/>
    <property type="match status" value="1"/>
</dbReference>
<evidence type="ECO:0000313" key="8">
    <source>
        <dbReference type="EMBL" id="NYD37972.1"/>
    </source>
</evidence>
<dbReference type="InterPro" id="IPR027417">
    <property type="entry name" value="P-loop_NTPase"/>
</dbReference>
<dbReference type="PROSITE" id="PS51192">
    <property type="entry name" value="HELICASE_ATP_BIND_1"/>
    <property type="match status" value="1"/>
</dbReference>
<gene>
    <name evidence="8" type="ORF">BJ983_004074</name>
</gene>
<feature type="domain" description="Helicase C-terminal" evidence="7">
    <location>
        <begin position="281"/>
        <end position="453"/>
    </location>
</feature>
<keyword evidence="2 8" id="KW-0378">Hydrolase</keyword>
<dbReference type="GO" id="GO:0003724">
    <property type="term" value="F:RNA helicase activity"/>
    <property type="evidence" value="ECO:0007669"/>
    <property type="project" value="UniProtKB-EC"/>
</dbReference>
<organism evidence="8 9">
    <name type="scientific">Actinomycetospora corticicola</name>
    <dbReference type="NCBI Taxonomy" id="663602"/>
    <lineage>
        <taxon>Bacteria</taxon>
        <taxon>Bacillati</taxon>
        <taxon>Actinomycetota</taxon>
        <taxon>Actinomycetes</taxon>
        <taxon>Pseudonocardiales</taxon>
        <taxon>Pseudonocardiaceae</taxon>
        <taxon>Actinomycetospora</taxon>
    </lineage>
</organism>
<dbReference type="NCBIfam" id="NF008348">
    <property type="entry name" value="PRK11131.1"/>
    <property type="match status" value="1"/>
</dbReference>
<dbReference type="SMART" id="SM00382">
    <property type="entry name" value="AAA"/>
    <property type="match status" value="1"/>
</dbReference>
<evidence type="ECO:0000256" key="2">
    <source>
        <dbReference type="ARBA" id="ARBA00022801"/>
    </source>
</evidence>
<dbReference type="Pfam" id="PF00271">
    <property type="entry name" value="Helicase_C"/>
    <property type="match status" value="1"/>
</dbReference>
<evidence type="ECO:0000256" key="5">
    <source>
        <dbReference type="SAM" id="MobiDB-lite"/>
    </source>
</evidence>
<dbReference type="InterPro" id="IPR010222">
    <property type="entry name" value="RNA_helicase_HrpA"/>
</dbReference>
<dbReference type="InterPro" id="IPR024590">
    <property type="entry name" value="HrpA_C"/>
</dbReference>
<evidence type="ECO:0000313" key="9">
    <source>
        <dbReference type="Proteomes" id="UP000535890"/>
    </source>
</evidence>
<dbReference type="SMART" id="SM00847">
    <property type="entry name" value="HA2"/>
    <property type="match status" value="1"/>
</dbReference>
<evidence type="ECO:0000259" key="6">
    <source>
        <dbReference type="PROSITE" id="PS51192"/>
    </source>
</evidence>
<dbReference type="PANTHER" id="PTHR18934:SF99">
    <property type="entry name" value="ATP-DEPENDENT RNA HELICASE DHX37-RELATED"/>
    <property type="match status" value="1"/>
</dbReference>
<sequence>MTTATTPTADLSDLQRRVRALGGADSHRLARRLDGARRIDDEEKRAGTLGKIAGDVERAEQRLERRRASVPVVSYPEQLPISARVDDIKAALEHHQVVVVAGETGSGKTTQLPKIALELGRGVTGTIGHTQPRRIAARTVAERVADELGTSDSDVVGYQVRFTSRASEDTLVKLMTDGILLAEIQQDRLLRRYDTLIIDEAHERSLNIDFLLGYLAQLLPRRPDLKVIITSATIDPERFSAHFGDAPIIEVSGRTFPVEIRYEPLVDPDDPAAEERDQLDGIVDAVTELRREGPGDVLVFLAGEREIRDTADALNALPESPTDPLDVLPLYARLSAAEQHRVFEPGRSSRRRVVLATNVAETSLTVPGIRYVIDPGYARISRYSQRTKVQRLPIEKISQASATQRAGRCGRVADGICIRLYAEDDFDARPEFTDPEIQRTNLASVILQMAGAKLGPVEEFPFVDPPERAAVRDGVRLLTELGAIVDGDATRLSDVGRDLARLPVDPRIGRMILAADRLGCLHEVTVIAAGLSAQDPRERPTEKTAEADAAHARFTDPRSDFLSWLNLWEHIRTQRKELTGNRFRRQCAAEYLNFLRIREWQDLAAQLRQLTDELGLTRNQPSEEITKDLADRVHQALLTGLLSQLGLALEPPKPKQGQPKPKRRPITEYEGSRGARFTIWPGSSLAKRPPTFVMAAELVETSRLWGRTVAGIDPRWAEEAAGDLVTRTYSEPRWSKRRGSAVATERVTLFGVPLAMDRSVDFGRIDPELSRELFLRHALVEGDWSTRHEFVRRNAAEIERVAELERRARRELLVDEETLYRFYDERVPASVVSVRHFDRWWQKEARRNPRLLDLDPATLLAHEAPDAGSFPDSWQAGGLTLPLSYAFEPGTDTDGVTVTVPLAVLGQVRAEDLAWQVPGLREELLTSLIRTLPKPLRRSLVPAPDTARALLARLTAGRRPAEGESLLRALTETVKRLSGVDVPTDTWNVAGLPSHLRLTFAVVRDDGSPVASGGDLGALRRRYAQETKAAVAKVADGLERRGLTSFAEIGDLPRTREQSRAGGTVTAHLALVDEGSTVGVGVFDSALEARDAMRAGTRRLLLRSISSPARSLVRSLDNRATLRLKSAMAESDYAGVADLADDCVAAAVDGLVVALKGPVWQAAAFEKLRGDVAARLPAGAAEVLTRAETVLAEAGVVRGALDRLRARPGSGLLDPALEDVRDQLSTLVGGRFVTRWGVTRLPDVARWLRAAARRLDKLAEAPRRDAELMAEVHAVETTYRTRRRAAAQEPRTFDRDGWDAVAVMLQELRVSRFAQEVGTAGPISEQRITKALTALG</sequence>
<dbReference type="InterPro" id="IPR007502">
    <property type="entry name" value="Helicase-assoc_dom"/>
</dbReference>
<name>A0A7Y9J705_9PSEU</name>
<dbReference type="Gene3D" id="3.40.50.300">
    <property type="entry name" value="P-loop containing nucleotide triphosphate hydrolases"/>
    <property type="match status" value="2"/>
</dbReference>
<dbReference type="EMBL" id="JACCBN010000001">
    <property type="protein sequence ID" value="NYD37972.1"/>
    <property type="molecule type" value="Genomic_DNA"/>
</dbReference>
<dbReference type="SMART" id="SM00490">
    <property type="entry name" value="HELICc"/>
    <property type="match status" value="1"/>
</dbReference>
<accession>A0A7Y9J705</accession>
<keyword evidence="3 8" id="KW-0347">Helicase</keyword>
<keyword evidence="9" id="KW-1185">Reference proteome</keyword>
<dbReference type="InterPro" id="IPR001650">
    <property type="entry name" value="Helicase_C-like"/>
</dbReference>
<reference evidence="8 9" key="1">
    <citation type="submission" date="2020-07" db="EMBL/GenBank/DDBJ databases">
        <title>Sequencing the genomes of 1000 actinobacteria strains.</title>
        <authorList>
            <person name="Klenk H.-P."/>
        </authorList>
    </citation>
    <scope>NUCLEOTIDE SEQUENCE [LARGE SCALE GENOMIC DNA]</scope>
    <source>
        <strain evidence="8 9">DSM 45772</strain>
    </source>
</reference>
<dbReference type="NCBIfam" id="TIGR01967">
    <property type="entry name" value="DEAH_box_HrpA"/>
    <property type="match status" value="1"/>
</dbReference>
<dbReference type="FunFam" id="1.20.120.1080:FF:000005">
    <property type="entry name" value="ATP-dependent helicase HrpA"/>
    <property type="match status" value="1"/>
</dbReference>
<dbReference type="InterPro" id="IPR014001">
    <property type="entry name" value="Helicase_ATP-bd"/>
</dbReference>
<dbReference type="GO" id="GO:0005524">
    <property type="term" value="F:ATP binding"/>
    <property type="evidence" value="ECO:0007669"/>
    <property type="project" value="UniProtKB-KW"/>
</dbReference>
<dbReference type="FunFam" id="3.40.50.300:FF:000575">
    <property type="entry name" value="ATP-dependent helicase hrpA"/>
    <property type="match status" value="1"/>
</dbReference>
<dbReference type="GO" id="GO:0003723">
    <property type="term" value="F:RNA binding"/>
    <property type="evidence" value="ECO:0007669"/>
    <property type="project" value="TreeGrafter"/>
</dbReference>
<evidence type="ECO:0000256" key="3">
    <source>
        <dbReference type="ARBA" id="ARBA00022806"/>
    </source>
</evidence>
<dbReference type="RefSeq" id="WP_179795478.1">
    <property type="nucleotide sequence ID" value="NZ_BAABHP010000020.1"/>
</dbReference>
<feature type="region of interest" description="Disordered" evidence="5">
    <location>
        <begin position="648"/>
        <end position="668"/>
    </location>
</feature>
<keyword evidence="4" id="KW-0067">ATP-binding</keyword>
<dbReference type="Pfam" id="PF07717">
    <property type="entry name" value="OB_NTP_bind"/>
    <property type="match status" value="1"/>
</dbReference>
<dbReference type="Pfam" id="PF00270">
    <property type="entry name" value="DEAD"/>
    <property type="match status" value="1"/>
</dbReference>
<dbReference type="InterPro" id="IPR003593">
    <property type="entry name" value="AAA+_ATPase"/>
</dbReference>